<name>A0A4V5NKE9_9PEZI</name>
<reference evidence="2 3" key="1">
    <citation type="submission" date="2017-03" db="EMBL/GenBank/DDBJ databases">
        <title>Genomes of endolithic fungi from Antarctica.</title>
        <authorList>
            <person name="Coleine C."/>
            <person name="Masonjones S."/>
            <person name="Stajich J.E."/>
        </authorList>
    </citation>
    <scope>NUCLEOTIDE SEQUENCE [LARGE SCALE GENOMIC DNA]</scope>
    <source>
        <strain evidence="2 3">CCFEE 5184</strain>
    </source>
</reference>
<accession>A0A4V5NKE9</accession>
<organism evidence="2 3">
    <name type="scientific">Friedmanniomyces simplex</name>
    <dbReference type="NCBI Taxonomy" id="329884"/>
    <lineage>
        <taxon>Eukaryota</taxon>
        <taxon>Fungi</taxon>
        <taxon>Dikarya</taxon>
        <taxon>Ascomycota</taxon>
        <taxon>Pezizomycotina</taxon>
        <taxon>Dothideomycetes</taxon>
        <taxon>Dothideomycetidae</taxon>
        <taxon>Mycosphaerellales</taxon>
        <taxon>Teratosphaeriaceae</taxon>
        <taxon>Friedmanniomyces</taxon>
    </lineage>
</organism>
<proteinExistence type="predicted"/>
<evidence type="ECO:0000313" key="3">
    <source>
        <dbReference type="Proteomes" id="UP000309340"/>
    </source>
</evidence>
<evidence type="ECO:0000256" key="1">
    <source>
        <dbReference type="SAM" id="MobiDB-lite"/>
    </source>
</evidence>
<dbReference type="OrthoDB" id="3825281at2759"/>
<sequence>MPSVRIFAPTIGILQQGSVVRFSRSFTAIQSSPNRLARWFIRIPPTCQSKGSLCTEMVFAAILSSQMREHGWVNAQKRGGHATQKLVHTANKLWSTDIACQTFFRQQGWLRYFQVTITTPTDEARFDEHQSTVVPWLQTTGIADRVKGLRKDQVRSATALPQADKQPVLRLVVDSMQNVLETAHNHDSESSDDGEWSDDLGRDEGSSHIPLEDQLLNLWMLLITHDTAARRYTSPLVSFCAMISIQPTTGSWMKPGNFSSDLSKLIWIVELLIFYHSAQRDRHGDGRTLANIQDCCGQYLHQGGETPMGEILRWRLLLFHVREHSVGDRQAIWNENEDEVTFEGTTLKMDQIPTLLLSEFRQCRRLLYQELMLHATAFRRMSAPAIYDRDHNDAVHWSFLTDPNNRDLLDGADHLLLTTIQRPCATDAIKCV</sequence>
<evidence type="ECO:0000313" key="2">
    <source>
        <dbReference type="EMBL" id="TKA81659.1"/>
    </source>
</evidence>
<keyword evidence="3" id="KW-1185">Reference proteome</keyword>
<gene>
    <name evidence="2" type="ORF">B0A55_01354</name>
</gene>
<comment type="caution">
    <text evidence="2">The sequence shown here is derived from an EMBL/GenBank/DDBJ whole genome shotgun (WGS) entry which is preliminary data.</text>
</comment>
<dbReference type="Proteomes" id="UP000309340">
    <property type="component" value="Unassembled WGS sequence"/>
</dbReference>
<dbReference type="AlphaFoldDB" id="A0A4V5NKE9"/>
<feature type="region of interest" description="Disordered" evidence="1">
    <location>
        <begin position="183"/>
        <end position="204"/>
    </location>
</feature>
<protein>
    <submittedName>
        <fullName evidence="2">Uncharacterized protein</fullName>
    </submittedName>
</protein>
<dbReference type="EMBL" id="NAJQ01000047">
    <property type="protein sequence ID" value="TKA81659.1"/>
    <property type="molecule type" value="Genomic_DNA"/>
</dbReference>